<accession>A0ABP9L4C5</accession>
<feature type="compositionally biased region" description="Low complexity" evidence="1">
    <location>
        <begin position="271"/>
        <end position="283"/>
    </location>
</feature>
<name>A0ABP9L4C5_9GAMM</name>
<reference evidence="3" key="1">
    <citation type="journal article" date="2019" name="Int. J. Syst. Evol. Microbiol.">
        <title>The Global Catalogue of Microorganisms (GCM) 10K type strain sequencing project: providing services to taxonomists for standard genome sequencing and annotation.</title>
        <authorList>
            <consortium name="The Broad Institute Genomics Platform"/>
            <consortium name="The Broad Institute Genome Sequencing Center for Infectious Disease"/>
            <person name="Wu L."/>
            <person name="Ma J."/>
        </authorList>
    </citation>
    <scope>NUCLEOTIDE SEQUENCE [LARGE SCALE GENOMIC DNA]</scope>
    <source>
        <strain evidence="3">JCM 19212</strain>
    </source>
</reference>
<evidence type="ECO:0000256" key="1">
    <source>
        <dbReference type="SAM" id="MobiDB-lite"/>
    </source>
</evidence>
<evidence type="ECO:0000313" key="3">
    <source>
        <dbReference type="Proteomes" id="UP001501083"/>
    </source>
</evidence>
<feature type="compositionally biased region" description="Low complexity" evidence="1">
    <location>
        <begin position="220"/>
        <end position="236"/>
    </location>
</feature>
<dbReference type="Proteomes" id="UP001501083">
    <property type="component" value="Unassembled WGS sequence"/>
</dbReference>
<feature type="region of interest" description="Disordered" evidence="1">
    <location>
        <begin position="220"/>
        <end position="283"/>
    </location>
</feature>
<keyword evidence="3" id="KW-1185">Reference proteome</keyword>
<dbReference type="EMBL" id="BAABKY010000001">
    <property type="protein sequence ID" value="GAA5070782.1"/>
    <property type="molecule type" value="Genomic_DNA"/>
</dbReference>
<proteinExistence type="predicted"/>
<feature type="compositionally biased region" description="Basic and acidic residues" evidence="1">
    <location>
        <begin position="259"/>
        <end position="268"/>
    </location>
</feature>
<organism evidence="2 3">
    <name type="scientific">Lysobacter panacisoli</name>
    <dbReference type="NCBI Taxonomy" id="1255263"/>
    <lineage>
        <taxon>Bacteria</taxon>
        <taxon>Pseudomonadati</taxon>
        <taxon>Pseudomonadota</taxon>
        <taxon>Gammaproteobacteria</taxon>
        <taxon>Lysobacterales</taxon>
        <taxon>Lysobacteraceae</taxon>
        <taxon>Lysobacter</taxon>
    </lineage>
</organism>
<evidence type="ECO:0000313" key="2">
    <source>
        <dbReference type="EMBL" id="GAA5070782.1"/>
    </source>
</evidence>
<protein>
    <submittedName>
        <fullName evidence="2">General secretion pathway protein XpsN</fullName>
    </submittedName>
</protein>
<feature type="compositionally biased region" description="Low complexity" evidence="1">
    <location>
        <begin position="171"/>
        <end position="183"/>
    </location>
</feature>
<sequence>MRLDEAGPRTWVLATIAGWAVLAWLLAVLGMGKHAQALEPDPSLLRPLPPLRQAPPERLGPISQYAQIGQRPLFSQDRQPKAFYLQGQGGGEGEQTAFDYLLTSVLITPSLKMAILQPADGSESVRVKLGEVPESHPSWRLTALDARSAVFEGAEGRREMTLRVFDGQGGQPPTAVGTAPTGPNVRGPQPVGTSVPGAAPGFTAVPPAANVPPRAANAIKPAASGNRTSNTNANTAPPAPPPVESAENAPLTPEAQMEAIRKRIEARRAQMRQQNAQPPAQTP</sequence>
<feature type="region of interest" description="Disordered" evidence="1">
    <location>
        <begin position="166"/>
        <end position="190"/>
    </location>
</feature>
<gene>
    <name evidence="2" type="primary">xpsN</name>
    <name evidence="2" type="ORF">GCM10025759_09210</name>
</gene>
<comment type="caution">
    <text evidence="2">The sequence shown here is derived from an EMBL/GenBank/DDBJ whole genome shotgun (WGS) entry which is preliminary data.</text>
</comment>
<dbReference type="RefSeq" id="WP_158982591.1">
    <property type="nucleotide sequence ID" value="NZ_BAABKY010000001.1"/>
</dbReference>